<comment type="caution">
    <text evidence="10">The sequence shown here is derived from an EMBL/GenBank/DDBJ whole genome shotgun (WGS) entry which is preliminary data.</text>
</comment>
<feature type="region of interest" description="Disordered" evidence="8">
    <location>
        <begin position="247"/>
        <end position="281"/>
    </location>
</feature>
<keyword evidence="3 7" id="KW-0863">Zinc-finger</keyword>
<protein>
    <recommendedName>
        <fullName evidence="9">RanBP2-type domain-containing protein</fullName>
    </recommendedName>
</protein>
<organism evidence="10 11">
    <name type="scientific">Polarella glacialis</name>
    <name type="common">Dinoflagellate</name>
    <dbReference type="NCBI Taxonomy" id="89957"/>
    <lineage>
        <taxon>Eukaryota</taxon>
        <taxon>Sar</taxon>
        <taxon>Alveolata</taxon>
        <taxon>Dinophyceae</taxon>
        <taxon>Suessiales</taxon>
        <taxon>Suessiaceae</taxon>
        <taxon>Polarella</taxon>
    </lineage>
</organism>
<keyword evidence="2" id="KW-0479">Metal-binding</keyword>
<dbReference type="PANTHER" id="PTHR23238">
    <property type="entry name" value="RNA BINDING PROTEIN"/>
    <property type="match status" value="1"/>
</dbReference>
<feature type="domain" description="RanBP2-type" evidence="9">
    <location>
        <begin position="588"/>
        <end position="617"/>
    </location>
</feature>
<feature type="non-terminal residue" evidence="10">
    <location>
        <position position="937"/>
    </location>
</feature>
<feature type="compositionally biased region" description="Polar residues" evidence="8">
    <location>
        <begin position="100"/>
        <end position="117"/>
    </location>
</feature>
<feature type="compositionally biased region" description="Low complexity" evidence="8">
    <location>
        <begin position="203"/>
        <end position="222"/>
    </location>
</feature>
<dbReference type="PROSITE" id="PS50199">
    <property type="entry name" value="ZF_RANBP2_2"/>
    <property type="match status" value="6"/>
</dbReference>
<evidence type="ECO:0000256" key="5">
    <source>
        <dbReference type="ARBA" id="ARBA00022884"/>
    </source>
</evidence>
<reference evidence="10" key="1">
    <citation type="submission" date="2021-02" db="EMBL/GenBank/DDBJ databases">
        <authorList>
            <person name="Dougan E. K."/>
            <person name="Rhodes N."/>
            <person name="Thang M."/>
            <person name="Chan C."/>
        </authorList>
    </citation>
    <scope>NUCLEOTIDE SEQUENCE</scope>
</reference>
<evidence type="ECO:0000256" key="1">
    <source>
        <dbReference type="ARBA" id="ARBA00004123"/>
    </source>
</evidence>
<keyword evidence="11" id="KW-1185">Reference proteome</keyword>
<feature type="domain" description="RanBP2-type" evidence="9">
    <location>
        <begin position="355"/>
        <end position="384"/>
    </location>
</feature>
<dbReference type="GO" id="GO:0003723">
    <property type="term" value="F:RNA binding"/>
    <property type="evidence" value="ECO:0007669"/>
    <property type="project" value="UniProtKB-KW"/>
</dbReference>
<evidence type="ECO:0000256" key="6">
    <source>
        <dbReference type="ARBA" id="ARBA00023242"/>
    </source>
</evidence>
<feature type="compositionally biased region" description="Basic and acidic residues" evidence="8">
    <location>
        <begin position="647"/>
        <end position="656"/>
    </location>
</feature>
<evidence type="ECO:0000313" key="11">
    <source>
        <dbReference type="Proteomes" id="UP000654075"/>
    </source>
</evidence>
<feature type="region of interest" description="Disordered" evidence="8">
    <location>
        <begin position="627"/>
        <end position="663"/>
    </location>
</feature>
<evidence type="ECO:0000256" key="2">
    <source>
        <dbReference type="ARBA" id="ARBA00022723"/>
    </source>
</evidence>
<dbReference type="Pfam" id="PF00641">
    <property type="entry name" value="Zn_ribbon_RanBP"/>
    <property type="match status" value="5"/>
</dbReference>
<dbReference type="OrthoDB" id="448399at2759"/>
<dbReference type="InterPro" id="IPR001876">
    <property type="entry name" value="Znf_RanBP2"/>
</dbReference>
<dbReference type="Gene3D" id="4.10.1060.10">
    <property type="entry name" value="Zinc finger, RanBP2-type"/>
    <property type="match status" value="6"/>
</dbReference>
<sequence length="937" mass="100792">MAEFDAWQLLAGAGGGPAGAGVPAGADAGGDDMDAALALGVGAAAAGDAEDSDDDWGDWNPSSEKRGPEEAVTGTGGDDEEEGQSRKKSRRRELLASAPWRSQTEQEAGTQGRSSSMAMLPTIGTPRGPRALEPDMVSKKAAPRPKSGGADMEPVPVPIMATPRPKGFEPTRVPEALTMAAPRSKGIEPTRVPKASAVAKEAAASMLGSSSTARTPGSSSTGAPVAKAEPSAVASLAPEGIAALAEADTRELEYGKDTRESEYGKDTRESEYGKDTRESDIPETMLTARIMHHDDSKRTRKPRHPGLSMTTMSKQPLLTGDWICPACDAHNFAKKTHCYKCKMPKQARVAKIGMREGDWICLSCFNHNFARKEDCNKCGGPKGDSPMFGGRREGDWTCEGCGNINFAARNVCNRCKRPKTEEAGIMEKGAEVSDDEGRFEEEGAASSSSKTTAEEKQEVDDARREPVNLEVPEQSARMPGSSASANSLGSAPGNPRFDYSNASRVSGILQADVITGDWTCPACKAHNAASKAHCHKCLMPKKARLARTGMREGDWVCLVCFNHNFARKVDCNKCVVLKGEAPTFGERRVGDWMCGSCGNSNVARRNECNSCKIPRTEEAGVTEKAVTVSDDESRCETEGAASSSSKMRTEEKKEEDYGSMEPSSLEVPDYIRGRLGGASELMKELLEPESGETFTMRVILKEVLTDIDGRVEMVMVQPIRHRSVIVTVIMKRAAKPREWKIGASYAMVRATKLPRGAFTVKTSATCDLLEVEPRQGDEPLRFLDACADAVGGATYGIQAAGEEVVAGLCLEQNAVEYAKNHAEDRSTFVIGESGDNLVMALLKLVVNAMVLTFPGQPFRGEGEGVGLKDSRCAALKGGLRLQWILGIRSAILETAPGVQHHWEVLDLIFGVQRQLRMHGDACILDLASVSHTSRRRW</sequence>
<keyword evidence="4" id="KW-0862">Zinc</keyword>
<feature type="compositionally biased region" description="Low complexity" evidence="8">
    <location>
        <begin position="35"/>
        <end position="47"/>
    </location>
</feature>
<feature type="domain" description="RanBP2-type" evidence="9">
    <location>
        <begin position="318"/>
        <end position="347"/>
    </location>
</feature>
<evidence type="ECO:0000256" key="4">
    <source>
        <dbReference type="ARBA" id="ARBA00022833"/>
    </source>
</evidence>
<dbReference type="GO" id="GO:0005634">
    <property type="term" value="C:nucleus"/>
    <property type="evidence" value="ECO:0007669"/>
    <property type="project" value="UniProtKB-SubCell"/>
</dbReference>
<feature type="compositionally biased region" description="Basic and acidic residues" evidence="8">
    <location>
        <begin position="247"/>
        <end position="280"/>
    </location>
</feature>
<dbReference type="EMBL" id="CAJNNV010007653">
    <property type="protein sequence ID" value="CAE8595179.1"/>
    <property type="molecule type" value="Genomic_DNA"/>
</dbReference>
<feature type="region of interest" description="Disordered" evidence="8">
    <location>
        <begin position="203"/>
        <end position="231"/>
    </location>
</feature>
<dbReference type="GO" id="GO:0008270">
    <property type="term" value="F:zinc ion binding"/>
    <property type="evidence" value="ECO:0007669"/>
    <property type="project" value="UniProtKB-KW"/>
</dbReference>
<feature type="domain" description="RanBP2-type" evidence="9">
    <location>
        <begin position="551"/>
        <end position="580"/>
    </location>
</feature>
<dbReference type="InterPro" id="IPR034870">
    <property type="entry name" value="TET_fam"/>
</dbReference>
<feature type="region of interest" description="Disordered" evidence="8">
    <location>
        <begin position="179"/>
        <end position="198"/>
    </location>
</feature>
<dbReference type="Proteomes" id="UP000654075">
    <property type="component" value="Unassembled WGS sequence"/>
</dbReference>
<keyword evidence="5" id="KW-0694">RNA-binding</keyword>
<evidence type="ECO:0000313" key="10">
    <source>
        <dbReference type="EMBL" id="CAE8595179.1"/>
    </source>
</evidence>
<feature type="compositionally biased region" description="Low complexity" evidence="8">
    <location>
        <begin position="479"/>
        <end position="492"/>
    </location>
</feature>
<name>A0A813E530_POLGL</name>
<dbReference type="SUPFAM" id="SSF90209">
    <property type="entry name" value="Ran binding protein zinc finger-like"/>
    <property type="match status" value="6"/>
</dbReference>
<gene>
    <name evidence="10" type="ORF">PGLA1383_LOCUS13694</name>
</gene>
<feature type="region of interest" description="Disordered" evidence="8">
    <location>
        <begin position="426"/>
        <end position="492"/>
    </location>
</feature>
<feature type="compositionally biased region" description="Acidic residues" evidence="8">
    <location>
        <begin position="432"/>
        <end position="443"/>
    </location>
</feature>
<feature type="compositionally biased region" description="Acidic residues" evidence="8">
    <location>
        <begin position="48"/>
        <end position="57"/>
    </location>
</feature>
<dbReference type="PROSITE" id="PS01358">
    <property type="entry name" value="ZF_RANBP2_1"/>
    <property type="match status" value="4"/>
</dbReference>
<accession>A0A813E530</accession>
<comment type="subcellular location">
    <subcellularLocation>
        <location evidence="1">Nucleus</location>
    </subcellularLocation>
</comment>
<proteinExistence type="predicted"/>
<evidence type="ECO:0000256" key="7">
    <source>
        <dbReference type="PROSITE-ProRule" id="PRU00322"/>
    </source>
</evidence>
<keyword evidence="6" id="KW-0539">Nucleus</keyword>
<dbReference type="InterPro" id="IPR036443">
    <property type="entry name" value="Znf_RanBP2_sf"/>
</dbReference>
<feature type="compositionally biased region" description="Basic and acidic residues" evidence="8">
    <location>
        <begin position="452"/>
        <end position="467"/>
    </location>
</feature>
<feature type="region of interest" description="Disordered" evidence="8">
    <location>
        <begin position="11"/>
        <end position="171"/>
    </location>
</feature>
<dbReference type="AlphaFoldDB" id="A0A813E530"/>
<evidence type="ECO:0000259" key="9">
    <source>
        <dbReference type="PROSITE" id="PS50199"/>
    </source>
</evidence>
<dbReference type="SMART" id="SM00547">
    <property type="entry name" value="ZnF_RBZ"/>
    <property type="match status" value="6"/>
</dbReference>
<feature type="domain" description="RanBP2-type" evidence="9">
    <location>
        <begin position="392"/>
        <end position="421"/>
    </location>
</feature>
<evidence type="ECO:0000256" key="8">
    <source>
        <dbReference type="SAM" id="MobiDB-lite"/>
    </source>
</evidence>
<dbReference type="GO" id="GO:0006355">
    <property type="term" value="P:regulation of DNA-templated transcription"/>
    <property type="evidence" value="ECO:0007669"/>
    <property type="project" value="InterPro"/>
</dbReference>
<evidence type="ECO:0000256" key="3">
    <source>
        <dbReference type="ARBA" id="ARBA00022771"/>
    </source>
</evidence>
<feature type="domain" description="RanBP2-type" evidence="9">
    <location>
        <begin position="514"/>
        <end position="543"/>
    </location>
</feature>